<proteinExistence type="predicted"/>
<protein>
    <submittedName>
        <fullName evidence="2">Uncharacterized protein</fullName>
    </submittedName>
</protein>
<gene>
    <name evidence="2" type="ORF">GOCE00092_LOCUS17237</name>
</gene>
<evidence type="ECO:0000256" key="1">
    <source>
        <dbReference type="SAM" id="MobiDB-lite"/>
    </source>
</evidence>
<reference evidence="2" key="1">
    <citation type="submission" date="2021-01" db="EMBL/GenBank/DDBJ databases">
        <authorList>
            <person name="Corre E."/>
            <person name="Pelletier E."/>
            <person name="Niang G."/>
            <person name="Scheremetjew M."/>
            <person name="Finn R."/>
            <person name="Kale V."/>
            <person name="Holt S."/>
            <person name="Cochrane G."/>
            <person name="Meng A."/>
            <person name="Brown T."/>
            <person name="Cohen L."/>
        </authorList>
    </citation>
    <scope>NUCLEOTIDE SEQUENCE</scope>
    <source>
        <strain evidence="2">CCMP 410</strain>
    </source>
</reference>
<sequence>MNKSKHTMRKKRQSMTRMKGTEADGRRDATKFLVRKATREVKKKIVRRYVITRENKDKAEALATGLFKYDPPSKNETKDQRKVRRFHMVRQKRKEAARQRVLLCRSSTTRGGERLHALVEKTAATPATHDDWKEKLKLVKTKLDGSNIEDRRAKHMRLDTSDESRQHLFCDFQEATRIVKPNSIHVAVEGHVGMDERKKKVVGFSMLVTPGRCALSNKTRVGEKMNKINALLDDQSHWDQVLSCFMKAVKATQFDNVREGYRLSVGIAELISGSNVHEGNGGMVYPRISSAHRHESVNSVLDGVLPLLSLVYSLLDWNIPYIGNVSEKLQKRTGMLYFCHRLTIKDTEGGPILEPADVRHHGALSRCHRMSFLFAAGKGVLNKFEARDTLFMKLNQSGKSLAHHDKRDAGEGEKLLVGEKKARAEGVLTKPTKCLQLVVVISHNVRKSECLAIIGKSAGEPTVVFSMEERTREDAHAMRMTVYSCDFSAQLHGNPYNGSNDLLLDDDAWMIRITPYVTVHGETWSRRLSMMDPTKRREMLQKFLSTNPTC</sequence>
<evidence type="ECO:0000313" key="2">
    <source>
        <dbReference type="EMBL" id="CAD9291734.1"/>
    </source>
</evidence>
<dbReference type="EMBL" id="HBGK01033159">
    <property type="protein sequence ID" value="CAD9291734.1"/>
    <property type="molecule type" value="Transcribed_RNA"/>
</dbReference>
<name>A0A7S1V8S7_9STRA</name>
<dbReference type="AlphaFoldDB" id="A0A7S1V8S7"/>
<feature type="compositionally biased region" description="Basic residues" evidence="1">
    <location>
        <begin position="1"/>
        <end position="14"/>
    </location>
</feature>
<accession>A0A7S1V8S7</accession>
<feature type="region of interest" description="Disordered" evidence="1">
    <location>
        <begin position="1"/>
        <end position="27"/>
    </location>
</feature>
<organism evidence="2">
    <name type="scientific">Grammatophora oceanica</name>
    <dbReference type="NCBI Taxonomy" id="210454"/>
    <lineage>
        <taxon>Eukaryota</taxon>
        <taxon>Sar</taxon>
        <taxon>Stramenopiles</taxon>
        <taxon>Ochrophyta</taxon>
        <taxon>Bacillariophyta</taxon>
        <taxon>Fragilariophyceae</taxon>
        <taxon>Fragilariophycidae</taxon>
        <taxon>Rhabdonematales</taxon>
        <taxon>Grammatophoraceae</taxon>
        <taxon>Grammatophora</taxon>
    </lineage>
</organism>